<keyword evidence="4" id="KW-1185">Reference proteome</keyword>
<feature type="transmembrane region" description="Helical" evidence="2">
    <location>
        <begin position="311"/>
        <end position="334"/>
    </location>
</feature>
<feature type="transmembrane region" description="Helical" evidence="2">
    <location>
        <begin position="58"/>
        <end position="77"/>
    </location>
</feature>
<dbReference type="SUPFAM" id="SSF103473">
    <property type="entry name" value="MFS general substrate transporter"/>
    <property type="match status" value="1"/>
</dbReference>
<feature type="compositionally biased region" description="Basic and acidic residues" evidence="1">
    <location>
        <begin position="12"/>
        <end position="30"/>
    </location>
</feature>
<evidence type="ECO:0000256" key="1">
    <source>
        <dbReference type="SAM" id="MobiDB-lite"/>
    </source>
</evidence>
<gene>
    <name evidence="3" type="ORF">FSP39_021034</name>
</gene>
<dbReference type="Proteomes" id="UP001186944">
    <property type="component" value="Unassembled WGS sequence"/>
</dbReference>
<sequence length="389" mass="42838">MQNERTTNENQCQEHRDVKYVAKSNGDKQTLESFNDDYDNEDEDGSGESSRAPIDHGWAWMVVLGSFGVFAVVIGILKSFGVLLVELSRKYDAPASLLSSSQSLCSCLHMSVGLVSNALSVRFGHRKIVFLGGVLTAAGLISTAFVTSIEWFFVTYGLITGFGLGMCMSPSLVVFGMFFRRRLALANGLASSGSGLGSFVKLFLNEANPGKSDLNDSRRISTSLPCIDMTVTPVRERASTFSHQSKIHLLTTNRSAAKAMLYASIESLPYFSELSQERTGCHAEEQYVNDEVKSTRKLVNWDLLKNPKFHMIVWGLFCALYGHHSLFTIIPSLAVEFGFSDRQGTSCSVTKDATNTWTTSIKLSSAVSFLGVLTLSSEYIFRVINRILN</sequence>
<dbReference type="InterPro" id="IPR036259">
    <property type="entry name" value="MFS_trans_sf"/>
</dbReference>
<name>A0AA88Y144_PINIB</name>
<dbReference type="Pfam" id="PF07690">
    <property type="entry name" value="MFS_1"/>
    <property type="match status" value="1"/>
</dbReference>
<feature type="transmembrane region" description="Helical" evidence="2">
    <location>
        <begin position="97"/>
        <end position="116"/>
    </location>
</feature>
<evidence type="ECO:0000256" key="2">
    <source>
        <dbReference type="SAM" id="Phobius"/>
    </source>
</evidence>
<feature type="compositionally biased region" description="Acidic residues" evidence="1">
    <location>
        <begin position="34"/>
        <end position="46"/>
    </location>
</feature>
<feature type="compositionally biased region" description="Polar residues" evidence="1">
    <location>
        <begin position="1"/>
        <end position="11"/>
    </location>
</feature>
<protein>
    <submittedName>
        <fullName evidence="3">Uncharacterized protein</fullName>
    </submittedName>
</protein>
<dbReference type="GO" id="GO:0022857">
    <property type="term" value="F:transmembrane transporter activity"/>
    <property type="evidence" value="ECO:0007669"/>
    <property type="project" value="InterPro"/>
</dbReference>
<evidence type="ECO:0000313" key="4">
    <source>
        <dbReference type="Proteomes" id="UP001186944"/>
    </source>
</evidence>
<dbReference type="PANTHER" id="PTHR11360">
    <property type="entry name" value="MONOCARBOXYLATE TRANSPORTER"/>
    <property type="match status" value="1"/>
</dbReference>
<dbReference type="Gene3D" id="1.20.1250.20">
    <property type="entry name" value="MFS general substrate transporter like domains"/>
    <property type="match status" value="1"/>
</dbReference>
<accession>A0AA88Y144</accession>
<comment type="caution">
    <text evidence="3">The sequence shown here is derived from an EMBL/GenBank/DDBJ whole genome shotgun (WGS) entry which is preliminary data.</text>
</comment>
<keyword evidence="2" id="KW-1133">Transmembrane helix</keyword>
<feature type="transmembrane region" description="Helical" evidence="2">
    <location>
        <begin position="363"/>
        <end position="381"/>
    </location>
</feature>
<feature type="region of interest" description="Disordered" evidence="1">
    <location>
        <begin position="1"/>
        <end position="50"/>
    </location>
</feature>
<dbReference type="PANTHER" id="PTHR11360:SF284">
    <property type="entry name" value="EG:103B4.3 PROTEIN-RELATED"/>
    <property type="match status" value="1"/>
</dbReference>
<proteinExistence type="predicted"/>
<feature type="transmembrane region" description="Helical" evidence="2">
    <location>
        <begin position="128"/>
        <end position="147"/>
    </location>
</feature>
<dbReference type="InterPro" id="IPR011701">
    <property type="entry name" value="MFS"/>
</dbReference>
<reference evidence="3" key="1">
    <citation type="submission" date="2019-08" db="EMBL/GenBank/DDBJ databases">
        <title>The improved chromosome-level genome for the pearl oyster Pinctada fucata martensii using PacBio sequencing and Hi-C.</title>
        <authorList>
            <person name="Zheng Z."/>
        </authorList>
    </citation>
    <scope>NUCLEOTIDE SEQUENCE</scope>
    <source>
        <strain evidence="3">ZZ-2019</strain>
        <tissue evidence="3">Adductor muscle</tissue>
    </source>
</reference>
<keyword evidence="2" id="KW-0812">Transmembrane</keyword>
<dbReference type="AlphaFoldDB" id="A0AA88Y144"/>
<organism evidence="3 4">
    <name type="scientific">Pinctada imbricata</name>
    <name type="common">Atlantic pearl-oyster</name>
    <name type="synonym">Pinctada martensii</name>
    <dbReference type="NCBI Taxonomy" id="66713"/>
    <lineage>
        <taxon>Eukaryota</taxon>
        <taxon>Metazoa</taxon>
        <taxon>Spiralia</taxon>
        <taxon>Lophotrochozoa</taxon>
        <taxon>Mollusca</taxon>
        <taxon>Bivalvia</taxon>
        <taxon>Autobranchia</taxon>
        <taxon>Pteriomorphia</taxon>
        <taxon>Pterioida</taxon>
        <taxon>Pterioidea</taxon>
        <taxon>Pteriidae</taxon>
        <taxon>Pinctada</taxon>
    </lineage>
</organism>
<dbReference type="InterPro" id="IPR050327">
    <property type="entry name" value="Proton-linked_MCT"/>
</dbReference>
<feature type="transmembrane region" description="Helical" evidence="2">
    <location>
        <begin position="153"/>
        <end position="179"/>
    </location>
</feature>
<dbReference type="EMBL" id="VSWD01000008">
    <property type="protein sequence ID" value="KAK3095935.1"/>
    <property type="molecule type" value="Genomic_DNA"/>
</dbReference>
<keyword evidence="2" id="KW-0472">Membrane</keyword>
<evidence type="ECO:0000313" key="3">
    <source>
        <dbReference type="EMBL" id="KAK3095935.1"/>
    </source>
</evidence>